<dbReference type="PANTHER" id="PTHR36440">
    <property type="entry name" value="PUTATIVE (AFU_ORTHOLOGUE AFUA_8G07350)-RELATED"/>
    <property type="match status" value="1"/>
</dbReference>
<evidence type="ECO:0000259" key="1">
    <source>
        <dbReference type="Pfam" id="PF07883"/>
    </source>
</evidence>
<evidence type="ECO:0000313" key="3">
    <source>
        <dbReference type="Proteomes" id="UP000753908"/>
    </source>
</evidence>
<dbReference type="Pfam" id="PF07883">
    <property type="entry name" value="Cupin_2"/>
    <property type="match status" value="1"/>
</dbReference>
<dbReference type="Proteomes" id="UP000753908">
    <property type="component" value="Unassembled WGS sequence"/>
</dbReference>
<feature type="domain" description="Cupin type-2" evidence="1">
    <location>
        <begin position="31"/>
        <end position="98"/>
    </location>
</feature>
<sequence length="148" mass="16832">MNNNPVFNIFGEPVEILVTSKATNNSFCTGVQTSPPGGGPPPHKHAREDELFMLIEGDYEFFDSHEWSRVMKDEVKYSMRGNFHAFRNCGKRTGKFLFLTIPGGLDEYFETISPLTLPEDMERFIEISKHYGIEFMAPEPPKLPNALT</sequence>
<reference evidence="2" key="1">
    <citation type="submission" date="2021-05" db="EMBL/GenBank/DDBJ databases">
        <authorList>
            <person name="Pietrasiak N."/>
            <person name="Ward R."/>
            <person name="Stajich J.E."/>
            <person name="Kurbessoian T."/>
        </authorList>
    </citation>
    <scope>NUCLEOTIDE SEQUENCE</scope>
    <source>
        <strain evidence="2">CPER-KK1</strain>
    </source>
</reference>
<dbReference type="InterPro" id="IPR011051">
    <property type="entry name" value="RmlC_Cupin_sf"/>
</dbReference>
<comment type="caution">
    <text evidence="2">The sequence shown here is derived from an EMBL/GenBank/DDBJ whole genome shotgun (WGS) entry which is preliminary data.</text>
</comment>
<dbReference type="InterPro" id="IPR014710">
    <property type="entry name" value="RmlC-like_jellyroll"/>
</dbReference>
<dbReference type="PANTHER" id="PTHR36440:SF1">
    <property type="entry name" value="PUTATIVE (AFU_ORTHOLOGUE AFUA_8G07350)-RELATED"/>
    <property type="match status" value="1"/>
</dbReference>
<protein>
    <submittedName>
        <fullName evidence="2">Cupin domain-containing protein</fullName>
    </submittedName>
</protein>
<proteinExistence type="predicted"/>
<dbReference type="AlphaFoldDB" id="A0A951PVE2"/>
<organism evidence="2 3">
    <name type="scientific">Symplocastrum torsivum CPER-KK1</name>
    <dbReference type="NCBI Taxonomy" id="450513"/>
    <lineage>
        <taxon>Bacteria</taxon>
        <taxon>Bacillati</taxon>
        <taxon>Cyanobacteriota</taxon>
        <taxon>Cyanophyceae</taxon>
        <taxon>Oscillatoriophycideae</taxon>
        <taxon>Oscillatoriales</taxon>
        <taxon>Microcoleaceae</taxon>
        <taxon>Symplocastrum</taxon>
    </lineage>
</organism>
<dbReference type="InterPro" id="IPR053146">
    <property type="entry name" value="QDO-like"/>
</dbReference>
<gene>
    <name evidence="2" type="ORF">KME25_34255</name>
</gene>
<accession>A0A951PVE2</accession>
<dbReference type="EMBL" id="JAHHIF010000098">
    <property type="protein sequence ID" value="MBW4549428.1"/>
    <property type="molecule type" value="Genomic_DNA"/>
</dbReference>
<dbReference type="InterPro" id="IPR013096">
    <property type="entry name" value="Cupin_2"/>
</dbReference>
<name>A0A951PVE2_9CYAN</name>
<dbReference type="Gene3D" id="2.60.120.10">
    <property type="entry name" value="Jelly Rolls"/>
    <property type="match status" value="1"/>
</dbReference>
<dbReference type="SUPFAM" id="SSF51182">
    <property type="entry name" value="RmlC-like cupins"/>
    <property type="match status" value="1"/>
</dbReference>
<reference evidence="2" key="2">
    <citation type="journal article" date="2022" name="Microbiol. Resour. Announc.">
        <title>Metagenome Sequencing to Explore Phylogenomics of Terrestrial Cyanobacteria.</title>
        <authorList>
            <person name="Ward R.D."/>
            <person name="Stajich J.E."/>
            <person name="Johansen J.R."/>
            <person name="Huntemann M."/>
            <person name="Clum A."/>
            <person name="Foster B."/>
            <person name="Foster B."/>
            <person name="Roux S."/>
            <person name="Palaniappan K."/>
            <person name="Varghese N."/>
            <person name="Mukherjee S."/>
            <person name="Reddy T.B.K."/>
            <person name="Daum C."/>
            <person name="Copeland A."/>
            <person name="Chen I.A."/>
            <person name="Ivanova N.N."/>
            <person name="Kyrpides N.C."/>
            <person name="Shapiro N."/>
            <person name="Eloe-Fadrosh E.A."/>
            <person name="Pietrasiak N."/>
        </authorList>
    </citation>
    <scope>NUCLEOTIDE SEQUENCE</scope>
    <source>
        <strain evidence="2">CPER-KK1</strain>
    </source>
</reference>
<evidence type="ECO:0000313" key="2">
    <source>
        <dbReference type="EMBL" id="MBW4549428.1"/>
    </source>
</evidence>